<evidence type="ECO:0000256" key="1">
    <source>
        <dbReference type="SAM" id="Coils"/>
    </source>
</evidence>
<protein>
    <recommendedName>
        <fullName evidence="5">Gag-protease polyprotein</fullName>
    </recommendedName>
</protein>
<evidence type="ECO:0000313" key="4">
    <source>
        <dbReference type="Proteomes" id="UP001324115"/>
    </source>
</evidence>
<keyword evidence="1" id="KW-0175">Coiled coil</keyword>
<dbReference type="EMBL" id="JAXUIC010000009">
    <property type="protein sequence ID" value="KAK4573867.1"/>
    <property type="molecule type" value="Genomic_DNA"/>
</dbReference>
<dbReference type="AlphaFoldDB" id="A0AAN7EL24"/>
<dbReference type="SUPFAM" id="SSF57756">
    <property type="entry name" value="Retrovirus zinc finger-like domains"/>
    <property type="match status" value="1"/>
</dbReference>
<dbReference type="InterPro" id="IPR036875">
    <property type="entry name" value="Znf_CCHC_sf"/>
</dbReference>
<dbReference type="GO" id="GO:0008270">
    <property type="term" value="F:zinc ion binding"/>
    <property type="evidence" value="ECO:0007669"/>
    <property type="project" value="InterPro"/>
</dbReference>
<proteinExistence type="predicted"/>
<reference evidence="3 4" key="1">
    <citation type="journal article" date="2023" name="G3 (Bethesda)">
        <title>A haplotype-resolved chromosome-scale genome for Quercus rubra L. provides insights into the genetics of adaptive traits for red oak species.</title>
        <authorList>
            <person name="Kapoor B."/>
            <person name="Jenkins J."/>
            <person name="Schmutz J."/>
            <person name="Zhebentyayeva T."/>
            <person name="Kuelheim C."/>
            <person name="Coggeshall M."/>
            <person name="Heim C."/>
            <person name="Lasky J.R."/>
            <person name="Leites L."/>
            <person name="Islam-Faridi N."/>
            <person name="Romero-Severson J."/>
            <person name="DeLeo V.L."/>
            <person name="Lucas S.M."/>
            <person name="Lazic D."/>
            <person name="Gailing O."/>
            <person name="Carlson J."/>
            <person name="Staton M."/>
        </authorList>
    </citation>
    <scope>NUCLEOTIDE SEQUENCE [LARGE SCALE GENOMIC DNA]</scope>
    <source>
        <strain evidence="3">Pseudo-F2</strain>
    </source>
</reference>
<feature type="coiled-coil region" evidence="1">
    <location>
        <begin position="192"/>
        <end position="219"/>
    </location>
</feature>
<name>A0AAN7EL24_QUERU</name>
<comment type="caution">
    <text evidence="3">The sequence shown here is derived from an EMBL/GenBank/DDBJ whole genome shotgun (WGS) entry which is preliminary data.</text>
</comment>
<organism evidence="3 4">
    <name type="scientific">Quercus rubra</name>
    <name type="common">Northern red oak</name>
    <name type="synonym">Quercus borealis</name>
    <dbReference type="NCBI Taxonomy" id="3512"/>
    <lineage>
        <taxon>Eukaryota</taxon>
        <taxon>Viridiplantae</taxon>
        <taxon>Streptophyta</taxon>
        <taxon>Embryophyta</taxon>
        <taxon>Tracheophyta</taxon>
        <taxon>Spermatophyta</taxon>
        <taxon>Magnoliopsida</taxon>
        <taxon>eudicotyledons</taxon>
        <taxon>Gunneridae</taxon>
        <taxon>Pentapetalae</taxon>
        <taxon>rosids</taxon>
        <taxon>fabids</taxon>
        <taxon>Fagales</taxon>
        <taxon>Fagaceae</taxon>
        <taxon>Quercus</taxon>
    </lineage>
</organism>
<evidence type="ECO:0000313" key="3">
    <source>
        <dbReference type="EMBL" id="KAK4573867.1"/>
    </source>
</evidence>
<feature type="region of interest" description="Disordered" evidence="2">
    <location>
        <begin position="38"/>
        <end position="63"/>
    </location>
</feature>
<evidence type="ECO:0000256" key="2">
    <source>
        <dbReference type="SAM" id="MobiDB-lite"/>
    </source>
</evidence>
<keyword evidence="4" id="KW-1185">Reference proteome</keyword>
<dbReference type="Proteomes" id="UP001324115">
    <property type="component" value="Unassembled WGS sequence"/>
</dbReference>
<dbReference type="GO" id="GO:0003676">
    <property type="term" value="F:nucleic acid binding"/>
    <property type="evidence" value="ECO:0007669"/>
    <property type="project" value="InterPro"/>
</dbReference>
<sequence>MALKLVDDVDVGGFNDELSATKIAYLVKNFRNFFRNNNRRARDKNTAEPRNFRKNDPTKVNNTDKPREKCFRCQGYSHIKSECPTYLKSKGKAMVVTLSNGEIYDNESGCDEDGNFIAFTATAIGNENISAKENLSDGELSEDADLQEAYNKLCKVAAKDTMNVELGLKKFASLELDKKILLVKLFDATELLNNVKTENMLLLDKVKNLEHELSVARKQSDRSASSKLDHMLSVQKSHFDKTGLGFVESINVSAPNSTIFVPSSSSEPPVSEVVSEVVKPLEVTPPRKIRVDLKESKPK</sequence>
<evidence type="ECO:0008006" key="5">
    <source>
        <dbReference type="Google" id="ProtNLM"/>
    </source>
</evidence>
<accession>A0AAN7EL24</accession>
<gene>
    <name evidence="3" type="ORF">RGQ29_031710</name>
</gene>
<feature type="compositionally biased region" description="Basic and acidic residues" evidence="2">
    <location>
        <begin position="43"/>
        <end position="63"/>
    </location>
</feature>